<reference evidence="2 3" key="1">
    <citation type="submission" date="2017-07" db="EMBL/GenBank/DDBJ databases">
        <title>An improved, manually edited Actinidia chinensis var. chinensis (kiwifruit) genome highlights the challenges associated with draft genomes and gene prediction in plants.</title>
        <authorList>
            <person name="Pilkington S."/>
            <person name="Crowhurst R."/>
            <person name="Hilario E."/>
            <person name="Nardozza S."/>
            <person name="Fraser L."/>
            <person name="Peng Y."/>
            <person name="Gunaseelan K."/>
            <person name="Simpson R."/>
            <person name="Tahir J."/>
            <person name="Deroles S."/>
            <person name="Templeton K."/>
            <person name="Luo Z."/>
            <person name="Davy M."/>
            <person name="Cheng C."/>
            <person name="Mcneilage M."/>
            <person name="Scaglione D."/>
            <person name="Liu Y."/>
            <person name="Zhang Q."/>
            <person name="Datson P."/>
            <person name="De Silva N."/>
            <person name="Gardiner S."/>
            <person name="Bassett H."/>
            <person name="Chagne D."/>
            <person name="Mccallum J."/>
            <person name="Dzierzon H."/>
            <person name="Deng C."/>
            <person name="Wang Y.-Y."/>
            <person name="Barron N."/>
            <person name="Manako K."/>
            <person name="Bowen J."/>
            <person name="Foster T."/>
            <person name="Erridge Z."/>
            <person name="Tiffin H."/>
            <person name="Waite C."/>
            <person name="Davies K."/>
            <person name="Grierson E."/>
            <person name="Laing W."/>
            <person name="Kirk R."/>
            <person name="Chen X."/>
            <person name="Wood M."/>
            <person name="Montefiori M."/>
            <person name="Brummell D."/>
            <person name="Schwinn K."/>
            <person name="Catanach A."/>
            <person name="Fullerton C."/>
            <person name="Li D."/>
            <person name="Meiyalaghan S."/>
            <person name="Nieuwenhuizen N."/>
            <person name="Read N."/>
            <person name="Prakash R."/>
            <person name="Hunter D."/>
            <person name="Zhang H."/>
            <person name="Mckenzie M."/>
            <person name="Knabel M."/>
            <person name="Harris A."/>
            <person name="Allan A."/>
            <person name="Chen A."/>
            <person name="Janssen B."/>
            <person name="Plunkett B."/>
            <person name="Dwamena C."/>
            <person name="Voogd C."/>
            <person name="Leif D."/>
            <person name="Lafferty D."/>
            <person name="Souleyre E."/>
            <person name="Varkonyi-Gasic E."/>
            <person name="Gambi F."/>
            <person name="Hanley J."/>
            <person name="Yao J.-L."/>
            <person name="Cheung J."/>
            <person name="David K."/>
            <person name="Warren B."/>
            <person name="Marsh K."/>
            <person name="Snowden K."/>
            <person name="Lin-Wang K."/>
            <person name="Brian L."/>
            <person name="Martinez-Sanchez M."/>
            <person name="Wang M."/>
            <person name="Ileperuma N."/>
            <person name="Macnee N."/>
            <person name="Campin R."/>
            <person name="Mcatee P."/>
            <person name="Drummond R."/>
            <person name="Espley R."/>
            <person name="Ireland H."/>
            <person name="Wu R."/>
            <person name="Atkinson R."/>
            <person name="Karunairetnam S."/>
            <person name="Bulley S."/>
            <person name="Chunkath S."/>
            <person name="Hanley Z."/>
            <person name="Storey R."/>
            <person name="Thrimawithana A."/>
            <person name="Thomson S."/>
            <person name="David C."/>
            <person name="Testolin R."/>
        </authorList>
    </citation>
    <scope>NUCLEOTIDE SEQUENCE [LARGE SCALE GENOMIC DNA]</scope>
    <source>
        <strain evidence="3">cv. Red5</strain>
        <tissue evidence="2">Young leaf</tissue>
    </source>
</reference>
<sequence length="193" mass="21914">MGKEGEDMETMDQCARKRLEKELEDIYAHPPTNISFGPISDDIFQCQGIIIGPLGTPFEGCTFNLSIQFPIDYPFKPPKVQFVTEVCHPNISVNGTVDINILGDQWSSALTTEDLLNSISSILLDPIVQDPFPDLHGHGWNSREDEARGWKHKLLRCWSRMKLFLIRAKSYSCKPGRREMVAICPSLKIHEQK</sequence>
<dbReference type="InterPro" id="IPR016135">
    <property type="entry name" value="UBQ-conjugating_enzyme/RWD"/>
</dbReference>
<dbReference type="InterPro" id="IPR050113">
    <property type="entry name" value="Ub_conjugating_enzyme"/>
</dbReference>
<reference evidence="3" key="2">
    <citation type="journal article" date="2018" name="BMC Genomics">
        <title>A manually annotated Actinidia chinensis var. chinensis (kiwifruit) genome highlights the challenges associated with draft genomes and gene prediction in plants.</title>
        <authorList>
            <person name="Pilkington S.M."/>
            <person name="Crowhurst R."/>
            <person name="Hilario E."/>
            <person name="Nardozza S."/>
            <person name="Fraser L."/>
            <person name="Peng Y."/>
            <person name="Gunaseelan K."/>
            <person name="Simpson R."/>
            <person name="Tahir J."/>
            <person name="Deroles S.C."/>
            <person name="Templeton K."/>
            <person name="Luo Z."/>
            <person name="Davy M."/>
            <person name="Cheng C."/>
            <person name="McNeilage M."/>
            <person name="Scaglione D."/>
            <person name="Liu Y."/>
            <person name="Zhang Q."/>
            <person name="Datson P."/>
            <person name="De Silva N."/>
            <person name="Gardiner S.E."/>
            <person name="Bassett H."/>
            <person name="Chagne D."/>
            <person name="McCallum J."/>
            <person name="Dzierzon H."/>
            <person name="Deng C."/>
            <person name="Wang Y.Y."/>
            <person name="Barron L."/>
            <person name="Manako K."/>
            <person name="Bowen J."/>
            <person name="Foster T.M."/>
            <person name="Erridge Z.A."/>
            <person name="Tiffin H."/>
            <person name="Waite C.N."/>
            <person name="Davies K.M."/>
            <person name="Grierson E.P."/>
            <person name="Laing W.A."/>
            <person name="Kirk R."/>
            <person name="Chen X."/>
            <person name="Wood M."/>
            <person name="Montefiori M."/>
            <person name="Brummell D.A."/>
            <person name="Schwinn K.E."/>
            <person name="Catanach A."/>
            <person name="Fullerton C."/>
            <person name="Li D."/>
            <person name="Meiyalaghan S."/>
            <person name="Nieuwenhuizen N."/>
            <person name="Read N."/>
            <person name="Prakash R."/>
            <person name="Hunter D."/>
            <person name="Zhang H."/>
            <person name="McKenzie M."/>
            <person name="Knabel M."/>
            <person name="Harris A."/>
            <person name="Allan A.C."/>
            <person name="Gleave A."/>
            <person name="Chen A."/>
            <person name="Janssen B.J."/>
            <person name="Plunkett B."/>
            <person name="Ampomah-Dwamena C."/>
            <person name="Voogd C."/>
            <person name="Leif D."/>
            <person name="Lafferty D."/>
            <person name="Souleyre E.J.F."/>
            <person name="Varkonyi-Gasic E."/>
            <person name="Gambi F."/>
            <person name="Hanley J."/>
            <person name="Yao J.L."/>
            <person name="Cheung J."/>
            <person name="David K.M."/>
            <person name="Warren B."/>
            <person name="Marsh K."/>
            <person name="Snowden K.C."/>
            <person name="Lin-Wang K."/>
            <person name="Brian L."/>
            <person name="Martinez-Sanchez M."/>
            <person name="Wang M."/>
            <person name="Ileperuma N."/>
            <person name="Macnee N."/>
            <person name="Campin R."/>
            <person name="McAtee P."/>
            <person name="Drummond R.S.M."/>
            <person name="Espley R.V."/>
            <person name="Ireland H.S."/>
            <person name="Wu R."/>
            <person name="Atkinson R.G."/>
            <person name="Karunairetnam S."/>
            <person name="Bulley S."/>
            <person name="Chunkath S."/>
            <person name="Hanley Z."/>
            <person name="Storey R."/>
            <person name="Thrimawithana A.H."/>
            <person name="Thomson S."/>
            <person name="David C."/>
            <person name="Testolin R."/>
            <person name="Huang H."/>
            <person name="Hellens R.P."/>
            <person name="Schaffer R.J."/>
        </authorList>
    </citation>
    <scope>NUCLEOTIDE SEQUENCE [LARGE SCALE GENOMIC DNA]</scope>
    <source>
        <strain evidence="3">cv. Red5</strain>
    </source>
</reference>
<evidence type="ECO:0000313" key="3">
    <source>
        <dbReference type="Proteomes" id="UP000241394"/>
    </source>
</evidence>
<accession>A0A2R6R8U1</accession>
<dbReference type="Gene3D" id="3.10.110.10">
    <property type="entry name" value="Ubiquitin Conjugating Enzyme"/>
    <property type="match status" value="1"/>
</dbReference>
<protein>
    <submittedName>
        <fullName evidence="2">Ubiquitin-conjugating enzyme E2 like</fullName>
    </submittedName>
</protein>
<dbReference type="SMART" id="SM00212">
    <property type="entry name" value="UBCc"/>
    <property type="match status" value="1"/>
</dbReference>
<dbReference type="Gramene" id="PSS23973">
    <property type="protein sequence ID" value="PSS23973"/>
    <property type="gene ID" value="CEY00_Acc08832"/>
</dbReference>
<comment type="caution">
    <text evidence="2">The sequence shown here is derived from an EMBL/GenBank/DDBJ whole genome shotgun (WGS) entry which is preliminary data.</text>
</comment>
<evidence type="ECO:0000259" key="1">
    <source>
        <dbReference type="PROSITE" id="PS50127"/>
    </source>
</evidence>
<evidence type="ECO:0000313" key="2">
    <source>
        <dbReference type="EMBL" id="PSS23973.1"/>
    </source>
</evidence>
<dbReference type="PANTHER" id="PTHR24067">
    <property type="entry name" value="UBIQUITIN-CONJUGATING ENZYME E2"/>
    <property type="match status" value="1"/>
</dbReference>
<organism evidence="2 3">
    <name type="scientific">Actinidia chinensis var. chinensis</name>
    <name type="common">Chinese soft-hair kiwi</name>
    <dbReference type="NCBI Taxonomy" id="1590841"/>
    <lineage>
        <taxon>Eukaryota</taxon>
        <taxon>Viridiplantae</taxon>
        <taxon>Streptophyta</taxon>
        <taxon>Embryophyta</taxon>
        <taxon>Tracheophyta</taxon>
        <taxon>Spermatophyta</taxon>
        <taxon>Magnoliopsida</taxon>
        <taxon>eudicotyledons</taxon>
        <taxon>Gunneridae</taxon>
        <taxon>Pentapetalae</taxon>
        <taxon>asterids</taxon>
        <taxon>Ericales</taxon>
        <taxon>Actinidiaceae</taxon>
        <taxon>Actinidia</taxon>
    </lineage>
</organism>
<dbReference type="STRING" id="1590841.A0A2R6R8U1"/>
<gene>
    <name evidence="2" type="ORF">CEY00_Acc08832</name>
</gene>
<keyword evidence="3" id="KW-1185">Reference proteome</keyword>
<dbReference type="InterPro" id="IPR000608">
    <property type="entry name" value="UBC"/>
</dbReference>
<dbReference type="Pfam" id="PF00179">
    <property type="entry name" value="UQ_con"/>
    <property type="match status" value="1"/>
</dbReference>
<dbReference type="EMBL" id="NKQK01000008">
    <property type="protein sequence ID" value="PSS23973.1"/>
    <property type="molecule type" value="Genomic_DNA"/>
</dbReference>
<dbReference type="OrthoDB" id="9978460at2759"/>
<dbReference type="Proteomes" id="UP000241394">
    <property type="component" value="Chromosome LG8"/>
</dbReference>
<dbReference type="AlphaFoldDB" id="A0A2R6R8U1"/>
<name>A0A2R6R8U1_ACTCC</name>
<feature type="domain" description="UBC core" evidence="1">
    <location>
        <begin position="14"/>
        <end position="164"/>
    </location>
</feature>
<dbReference type="InParanoid" id="A0A2R6R8U1"/>
<dbReference type="PROSITE" id="PS50127">
    <property type="entry name" value="UBC_2"/>
    <property type="match status" value="1"/>
</dbReference>
<proteinExistence type="predicted"/>
<dbReference type="SUPFAM" id="SSF54495">
    <property type="entry name" value="UBC-like"/>
    <property type="match status" value="1"/>
</dbReference>